<gene>
    <name evidence="1" type="ORF">LTR24_010212</name>
</gene>
<sequence>MIDIQLAVSKLELLGTGVDVVSDSEGVVGVIDVLDSTNSVKELDDVGRGVGVVVVVGATIAVEDVSVELITEDVGSAEVVVTATTEEELELDEMLDVAMEELVLGVVVAIELAARQSVIPW</sequence>
<accession>A0ABR0JUL0</accession>
<name>A0ABR0JUL0_9EURO</name>
<evidence type="ECO:0000313" key="2">
    <source>
        <dbReference type="Proteomes" id="UP001345013"/>
    </source>
</evidence>
<dbReference type="Proteomes" id="UP001345013">
    <property type="component" value="Unassembled WGS sequence"/>
</dbReference>
<protein>
    <submittedName>
        <fullName evidence="1">Uncharacterized protein</fullName>
    </submittedName>
</protein>
<organism evidence="1 2">
    <name type="scientific">Lithohypha guttulata</name>
    <dbReference type="NCBI Taxonomy" id="1690604"/>
    <lineage>
        <taxon>Eukaryota</taxon>
        <taxon>Fungi</taxon>
        <taxon>Dikarya</taxon>
        <taxon>Ascomycota</taxon>
        <taxon>Pezizomycotina</taxon>
        <taxon>Eurotiomycetes</taxon>
        <taxon>Chaetothyriomycetidae</taxon>
        <taxon>Chaetothyriales</taxon>
        <taxon>Trichomeriaceae</taxon>
        <taxon>Lithohypha</taxon>
    </lineage>
</organism>
<keyword evidence="2" id="KW-1185">Reference proteome</keyword>
<reference evidence="1 2" key="1">
    <citation type="submission" date="2023-08" db="EMBL/GenBank/DDBJ databases">
        <title>Black Yeasts Isolated from many extreme environments.</title>
        <authorList>
            <person name="Coleine C."/>
            <person name="Stajich J.E."/>
            <person name="Selbmann L."/>
        </authorList>
    </citation>
    <scope>NUCLEOTIDE SEQUENCE [LARGE SCALE GENOMIC DNA]</scope>
    <source>
        <strain evidence="1 2">CCFEE 5885</strain>
    </source>
</reference>
<comment type="caution">
    <text evidence="1">The sequence shown here is derived from an EMBL/GenBank/DDBJ whole genome shotgun (WGS) entry which is preliminary data.</text>
</comment>
<dbReference type="EMBL" id="JAVRRG010000288">
    <property type="protein sequence ID" value="KAK5074449.1"/>
    <property type="molecule type" value="Genomic_DNA"/>
</dbReference>
<proteinExistence type="predicted"/>
<evidence type="ECO:0000313" key="1">
    <source>
        <dbReference type="EMBL" id="KAK5074449.1"/>
    </source>
</evidence>